<evidence type="ECO:0000259" key="20">
    <source>
        <dbReference type="PROSITE" id="PS50109"/>
    </source>
</evidence>
<dbReference type="Gene3D" id="1.20.5.1930">
    <property type="match status" value="1"/>
</dbReference>
<reference evidence="21 22" key="1">
    <citation type="journal article" date="2009" name="Appl. Environ. Microbiol.">
        <title>Three genomes from the phylum Acidobacteria provide insight into the lifestyles of these microorganisms in soils.</title>
        <authorList>
            <person name="Ward N.L."/>
            <person name="Challacombe J.F."/>
            <person name="Janssen P.H."/>
            <person name="Henrissat B."/>
            <person name="Coutinho P.M."/>
            <person name="Wu M."/>
            <person name="Xie G."/>
            <person name="Haft D.H."/>
            <person name="Sait M."/>
            <person name="Badger J."/>
            <person name="Barabote R.D."/>
            <person name="Bradley B."/>
            <person name="Brettin T.S."/>
            <person name="Brinkac L.M."/>
            <person name="Bruce D."/>
            <person name="Creasy T."/>
            <person name="Daugherty S.C."/>
            <person name="Davidsen T.M."/>
            <person name="DeBoy R.T."/>
            <person name="Detter J.C."/>
            <person name="Dodson R.J."/>
            <person name="Durkin A.S."/>
            <person name="Ganapathy A."/>
            <person name="Gwinn-Giglio M."/>
            <person name="Han C.S."/>
            <person name="Khouri H."/>
            <person name="Kiss H."/>
            <person name="Kothari S.P."/>
            <person name="Madupu R."/>
            <person name="Nelson K.E."/>
            <person name="Nelson W.C."/>
            <person name="Paulsen I."/>
            <person name="Penn K."/>
            <person name="Ren Q."/>
            <person name="Rosovitz M.J."/>
            <person name="Selengut J.D."/>
            <person name="Shrivastava S."/>
            <person name="Sullivan S.A."/>
            <person name="Tapia R."/>
            <person name="Thompson L.S."/>
            <person name="Watkins K.L."/>
            <person name="Yang Q."/>
            <person name="Yu C."/>
            <person name="Zafar N."/>
            <person name="Zhou L."/>
            <person name="Kuske C.R."/>
        </authorList>
    </citation>
    <scope>NUCLEOTIDE SEQUENCE [LARGE SCALE GENOMIC DNA]</scope>
    <source>
        <strain evidence="21 22">Ellin345</strain>
    </source>
</reference>
<evidence type="ECO:0000256" key="2">
    <source>
        <dbReference type="ARBA" id="ARBA00001966"/>
    </source>
</evidence>
<evidence type="ECO:0000256" key="17">
    <source>
        <dbReference type="ARBA" id="ARBA00024827"/>
    </source>
</evidence>
<dbReference type="PANTHER" id="PTHR24421:SF10">
    <property type="entry name" value="NITRATE_NITRITE SENSOR PROTEIN NARQ"/>
    <property type="match status" value="1"/>
</dbReference>
<dbReference type="GO" id="GO:0046872">
    <property type="term" value="F:metal ion binding"/>
    <property type="evidence" value="ECO:0007669"/>
    <property type="project" value="UniProtKB-KW"/>
</dbReference>
<dbReference type="Gene3D" id="3.30.565.10">
    <property type="entry name" value="Histidine kinase-like ATPase, C-terminal domain"/>
    <property type="match status" value="1"/>
</dbReference>
<evidence type="ECO:0000256" key="8">
    <source>
        <dbReference type="ARBA" id="ARBA00022553"/>
    </source>
</evidence>
<dbReference type="InterPro" id="IPR003594">
    <property type="entry name" value="HATPase_dom"/>
</dbReference>
<gene>
    <name evidence="21" type="ordered locus">Acid345_4063</name>
</gene>
<feature type="domain" description="Histidine kinase" evidence="20">
    <location>
        <begin position="59"/>
        <end position="249"/>
    </location>
</feature>
<dbReference type="PRINTS" id="PR00344">
    <property type="entry name" value="BCTRLSENSOR"/>
</dbReference>
<evidence type="ECO:0000256" key="4">
    <source>
        <dbReference type="ARBA" id="ARBA00012438"/>
    </source>
</evidence>
<evidence type="ECO:0000256" key="6">
    <source>
        <dbReference type="ARBA" id="ARBA00022485"/>
    </source>
</evidence>
<organism evidence="21 22">
    <name type="scientific">Koribacter versatilis (strain Ellin345)</name>
    <dbReference type="NCBI Taxonomy" id="204669"/>
    <lineage>
        <taxon>Bacteria</taxon>
        <taxon>Pseudomonadati</taxon>
        <taxon>Acidobacteriota</taxon>
        <taxon>Terriglobia</taxon>
        <taxon>Terriglobales</taxon>
        <taxon>Candidatus Korobacteraceae</taxon>
        <taxon>Candidatus Korobacter</taxon>
    </lineage>
</organism>
<evidence type="ECO:0000313" key="22">
    <source>
        <dbReference type="Proteomes" id="UP000002432"/>
    </source>
</evidence>
<dbReference type="InterPro" id="IPR004358">
    <property type="entry name" value="Sig_transdc_His_kin-like_C"/>
</dbReference>
<evidence type="ECO:0000256" key="11">
    <source>
        <dbReference type="ARBA" id="ARBA00022741"/>
    </source>
</evidence>
<evidence type="ECO:0000256" key="5">
    <source>
        <dbReference type="ARBA" id="ARBA00017322"/>
    </source>
</evidence>
<keyword evidence="6" id="KW-0004">4Fe-4S</keyword>
<dbReference type="GO" id="GO:0016020">
    <property type="term" value="C:membrane"/>
    <property type="evidence" value="ECO:0007669"/>
    <property type="project" value="InterPro"/>
</dbReference>
<comment type="cofactor">
    <cofactor evidence="2">
        <name>[4Fe-4S] cluster</name>
        <dbReference type="ChEBI" id="CHEBI:49883"/>
    </cofactor>
</comment>
<protein>
    <recommendedName>
        <fullName evidence="5">Oxygen sensor histidine kinase NreB</fullName>
        <ecNumber evidence="4">2.7.13.3</ecNumber>
    </recommendedName>
    <alternativeName>
        <fullName evidence="18">Nitrogen regulation protein B</fullName>
    </alternativeName>
</protein>
<comment type="subcellular location">
    <subcellularLocation>
        <location evidence="3">Cytoplasm</location>
    </subcellularLocation>
</comment>
<comment type="function">
    <text evidence="17">Member of the two-component regulatory system NreB/NreC involved in the control of dissimilatory nitrate/nitrite reduction in response to oxygen. NreB functions as a direct oxygen sensor histidine kinase which is autophosphorylated, in the absence of oxygen, probably at the conserved histidine residue, and transfers its phosphate group probably to a conserved aspartate residue of NreC. NreB/NreC activates the expression of the nitrate (narGHJI) and nitrite (nir) reductase operons, as well as the putative nitrate transporter gene narT.</text>
</comment>
<evidence type="ECO:0000256" key="19">
    <source>
        <dbReference type="SAM" id="MobiDB-lite"/>
    </source>
</evidence>
<feature type="region of interest" description="Disordered" evidence="19">
    <location>
        <begin position="1"/>
        <end position="23"/>
    </location>
</feature>
<keyword evidence="14" id="KW-0408">Iron</keyword>
<evidence type="ECO:0000256" key="15">
    <source>
        <dbReference type="ARBA" id="ARBA00023012"/>
    </source>
</evidence>
<keyword evidence="12 21" id="KW-0418">Kinase</keyword>
<dbReference type="GO" id="GO:0051539">
    <property type="term" value="F:4 iron, 4 sulfur cluster binding"/>
    <property type="evidence" value="ECO:0007669"/>
    <property type="project" value="UniProtKB-KW"/>
</dbReference>
<accession>Q1IJ87</accession>
<dbReference type="GO" id="GO:0005524">
    <property type="term" value="F:ATP binding"/>
    <property type="evidence" value="ECO:0007669"/>
    <property type="project" value="UniProtKB-KW"/>
</dbReference>
<name>Q1IJ87_KORVE</name>
<evidence type="ECO:0000256" key="18">
    <source>
        <dbReference type="ARBA" id="ARBA00030800"/>
    </source>
</evidence>
<dbReference type="EnsemblBacteria" id="ABF43063">
    <property type="protein sequence ID" value="ABF43063"/>
    <property type="gene ID" value="Acid345_4063"/>
</dbReference>
<dbReference type="PANTHER" id="PTHR24421">
    <property type="entry name" value="NITRATE/NITRITE SENSOR PROTEIN NARX-RELATED"/>
    <property type="match status" value="1"/>
</dbReference>
<dbReference type="EC" id="2.7.13.3" evidence="4"/>
<dbReference type="Pfam" id="PF07730">
    <property type="entry name" value="HisKA_3"/>
    <property type="match status" value="1"/>
</dbReference>
<dbReference type="GO" id="GO:0005737">
    <property type="term" value="C:cytoplasm"/>
    <property type="evidence" value="ECO:0007669"/>
    <property type="project" value="UniProtKB-SubCell"/>
</dbReference>
<keyword evidence="16" id="KW-0411">Iron-sulfur</keyword>
<keyword evidence="13" id="KW-0067">ATP-binding</keyword>
<dbReference type="CDD" id="cd16917">
    <property type="entry name" value="HATPase_UhpB-NarQ-NarX-like"/>
    <property type="match status" value="1"/>
</dbReference>
<evidence type="ECO:0000256" key="10">
    <source>
        <dbReference type="ARBA" id="ARBA00022723"/>
    </source>
</evidence>
<evidence type="ECO:0000313" key="21">
    <source>
        <dbReference type="EMBL" id="ABF43063.1"/>
    </source>
</evidence>
<keyword evidence="8" id="KW-0597">Phosphoprotein</keyword>
<evidence type="ECO:0000256" key="13">
    <source>
        <dbReference type="ARBA" id="ARBA00022840"/>
    </source>
</evidence>
<keyword evidence="10" id="KW-0479">Metal-binding</keyword>
<evidence type="ECO:0000256" key="16">
    <source>
        <dbReference type="ARBA" id="ARBA00023014"/>
    </source>
</evidence>
<keyword evidence="9 21" id="KW-0808">Transferase</keyword>
<dbReference type="InterPro" id="IPR050482">
    <property type="entry name" value="Sensor_HK_TwoCompSys"/>
</dbReference>
<sequence>MSHLPKSRAPNLKKALRDPRHAEKVPDVTELMKAQEELKSLSQKLITAHEEERSYLARELHDDTSQRLALLAIQLEALAMNLPQKKATLRAALMDMHKSVTDLAADIHALSRQLHPSVLDRLGAVAAIRGLCDQVRAQRGISVTFSGADISDALPRESALCLYRIAEEAITNAIKHGSATELVVELSQRSNAVVLTIRDNGSGFDLRAQSEGLGFLSMRERLRLASGSLLVRSASGEGTAIEASIPLSR</sequence>
<evidence type="ECO:0000256" key="3">
    <source>
        <dbReference type="ARBA" id="ARBA00004496"/>
    </source>
</evidence>
<dbReference type="KEGG" id="aba:Acid345_4063"/>
<proteinExistence type="predicted"/>
<dbReference type="SMART" id="SM00387">
    <property type="entry name" value="HATPase_c"/>
    <property type="match status" value="1"/>
</dbReference>
<dbReference type="RefSeq" id="WP_011524862.1">
    <property type="nucleotide sequence ID" value="NC_008009.1"/>
</dbReference>
<dbReference type="STRING" id="204669.Acid345_4063"/>
<evidence type="ECO:0000256" key="1">
    <source>
        <dbReference type="ARBA" id="ARBA00000085"/>
    </source>
</evidence>
<dbReference type="InterPro" id="IPR036890">
    <property type="entry name" value="HATPase_C_sf"/>
</dbReference>
<dbReference type="EMBL" id="CP000360">
    <property type="protein sequence ID" value="ABF43063.1"/>
    <property type="molecule type" value="Genomic_DNA"/>
</dbReference>
<dbReference type="PROSITE" id="PS50109">
    <property type="entry name" value="HIS_KIN"/>
    <property type="match status" value="1"/>
</dbReference>
<dbReference type="GO" id="GO:0000155">
    <property type="term" value="F:phosphorelay sensor kinase activity"/>
    <property type="evidence" value="ECO:0007669"/>
    <property type="project" value="InterPro"/>
</dbReference>
<evidence type="ECO:0000256" key="14">
    <source>
        <dbReference type="ARBA" id="ARBA00023004"/>
    </source>
</evidence>
<dbReference type="GO" id="GO:0046983">
    <property type="term" value="F:protein dimerization activity"/>
    <property type="evidence" value="ECO:0007669"/>
    <property type="project" value="InterPro"/>
</dbReference>
<evidence type="ECO:0000256" key="7">
    <source>
        <dbReference type="ARBA" id="ARBA00022490"/>
    </source>
</evidence>
<dbReference type="InterPro" id="IPR011712">
    <property type="entry name" value="Sig_transdc_His_kin_sub3_dim/P"/>
</dbReference>
<keyword evidence="7" id="KW-0963">Cytoplasm</keyword>
<keyword evidence="22" id="KW-1185">Reference proteome</keyword>
<dbReference type="SUPFAM" id="SSF55874">
    <property type="entry name" value="ATPase domain of HSP90 chaperone/DNA topoisomerase II/histidine kinase"/>
    <property type="match status" value="1"/>
</dbReference>
<dbReference type="OrthoDB" id="9781904at2"/>
<keyword evidence="15" id="KW-0902">Two-component regulatory system</keyword>
<dbReference type="Pfam" id="PF02518">
    <property type="entry name" value="HATPase_c"/>
    <property type="match status" value="1"/>
</dbReference>
<dbReference type="AlphaFoldDB" id="Q1IJ87"/>
<evidence type="ECO:0000256" key="12">
    <source>
        <dbReference type="ARBA" id="ARBA00022777"/>
    </source>
</evidence>
<dbReference type="InterPro" id="IPR005467">
    <property type="entry name" value="His_kinase_dom"/>
</dbReference>
<keyword evidence="11" id="KW-0547">Nucleotide-binding</keyword>
<dbReference type="Proteomes" id="UP000002432">
    <property type="component" value="Chromosome"/>
</dbReference>
<evidence type="ECO:0000256" key="9">
    <source>
        <dbReference type="ARBA" id="ARBA00022679"/>
    </source>
</evidence>
<comment type="catalytic activity">
    <reaction evidence="1">
        <text>ATP + protein L-histidine = ADP + protein N-phospho-L-histidine.</text>
        <dbReference type="EC" id="2.7.13.3"/>
    </reaction>
</comment>
<dbReference type="eggNOG" id="COG4585">
    <property type="taxonomic scope" value="Bacteria"/>
</dbReference>
<dbReference type="HOGENOM" id="CLU_000445_20_6_0"/>